<evidence type="ECO:0000313" key="2">
    <source>
        <dbReference type="Proteomes" id="UP001589609"/>
    </source>
</evidence>
<comment type="caution">
    <text evidence="1">The sequence shown here is derived from an EMBL/GenBank/DDBJ whole genome shotgun (WGS) entry which is preliminary data.</text>
</comment>
<gene>
    <name evidence="1" type="ORF">ACFFMS_26005</name>
</gene>
<name>A0ABV5WNC9_9BACI</name>
<accession>A0ABV5WNC9</accession>
<dbReference type="Proteomes" id="UP001589609">
    <property type="component" value="Unassembled WGS sequence"/>
</dbReference>
<dbReference type="EMBL" id="JBHMAF010000196">
    <property type="protein sequence ID" value="MFB9761693.1"/>
    <property type="molecule type" value="Genomic_DNA"/>
</dbReference>
<reference evidence="1 2" key="1">
    <citation type="submission" date="2024-09" db="EMBL/GenBank/DDBJ databases">
        <authorList>
            <person name="Sun Q."/>
            <person name="Mori K."/>
        </authorList>
    </citation>
    <scope>NUCLEOTIDE SEQUENCE [LARGE SCALE GENOMIC DNA]</scope>
    <source>
        <strain evidence="1 2">JCM 11201</strain>
    </source>
</reference>
<evidence type="ECO:0000313" key="1">
    <source>
        <dbReference type="EMBL" id="MFB9761693.1"/>
    </source>
</evidence>
<sequence length="128" mass="14703">MEQTTLAHLHNSPAYAWDLFHQAGLEEHWYGMGDLQYWGILKRMCQGPYPLIQIEGVSLSSFDNNDISQFHNSCFSLTDIGRRIFTGEGDWVAMNGVDQWLGGCYLQGHRIPWRWDGQRKTLVAVEGK</sequence>
<keyword evidence="2" id="KW-1185">Reference proteome</keyword>
<dbReference type="RefSeq" id="WP_379951835.1">
    <property type="nucleotide sequence ID" value="NZ_JBHMAF010000196.1"/>
</dbReference>
<organism evidence="1 2">
    <name type="scientific">Ectobacillus funiculus</name>
    <dbReference type="NCBI Taxonomy" id="137993"/>
    <lineage>
        <taxon>Bacteria</taxon>
        <taxon>Bacillati</taxon>
        <taxon>Bacillota</taxon>
        <taxon>Bacilli</taxon>
        <taxon>Bacillales</taxon>
        <taxon>Bacillaceae</taxon>
        <taxon>Ectobacillus</taxon>
    </lineage>
</organism>
<protein>
    <submittedName>
        <fullName evidence="1">Uncharacterized protein</fullName>
    </submittedName>
</protein>
<proteinExistence type="predicted"/>